<comment type="caution">
    <text evidence="1">The sequence shown here is derived from an EMBL/GenBank/DDBJ whole genome shotgun (WGS) entry which is preliminary data.</text>
</comment>
<accession>A0A366AWM0</accession>
<evidence type="ECO:0000313" key="1">
    <source>
        <dbReference type="EMBL" id="RBN49242.1"/>
    </source>
</evidence>
<name>A0A366AWM0_9FLAO</name>
<dbReference type="EMBL" id="QNUX01000015">
    <property type="protein sequence ID" value="RBN49242.1"/>
    <property type="molecule type" value="Genomic_DNA"/>
</dbReference>
<reference evidence="1 2" key="1">
    <citation type="submission" date="2018-07" db="EMBL/GenBank/DDBJ databases">
        <title>Complete genome sequence of Flavobacterium psychrolimnae LMG 22018.</title>
        <authorList>
            <person name="Kim D.-U."/>
        </authorList>
    </citation>
    <scope>NUCLEOTIDE SEQUENCE [LARGE SCALE GENOMIC DNA]</scope>
    <source>
        <strain evidence="1 2">LMG 22018</strain>
    </source>
</reference>
<sequence length="507" mass="56252">MYCQFQERILILIQTYSKMNPIKIISIAVLILSLFTACSKDDYQLSSNAVDPFVRFNVLVSSNNVPLQYPAVNSALVPVSSYKNTSVKTLKIPVTLTSPTLKKPVFVTYSITGTGDSDSFSVKPLDQISFLGNQLTDTIYLSFDKRWNTKQKITLKLEESSDPAITLGNLNTVAPNNSFEVNLDEVKTTYTFPINRFEIKGEIGEEIVFKVDFPNGFIPSEINDNTMFEFLNGFNYSLTHDDFGENRNSVTYRLKLLENIKNDDVFYQTNIALVNTDTYSTTGNAILQIVKPIKSIRDTAANTAGKFYDLSNPFYLTYGENWFDRNGVCAWQTFNAFTFPVVVPAGSENAILYSDKGTPSTSDDVYHHAFKIGFNVTTGTNTTNSFGLKRWFSNESISAANSPGFNITSALEFFPENGNSKTKGAVLVIPQYITIAGTNGKSYSIGISGSGTYREISAGLFEISFELKATNSALFGGTVSSQYRIFNNRVYPKPAPITESCLKEISL</sequence>
<organism evidence="1 2">
    <name type="scientific">Flavobacterium psychrolimnae</name>
    <dbReference type="NCBI Taxonomy" id="249351"/>
    <lineage>
        <taxon>Bacteria</taxon>
        <taxon>Pseudomonadati</taxon>
        <taxon>Bacteroidota</taxon>
        <taxon>Flavobacteriia</taxon>
        <taxon>Flavobacteriales</taxon>
        <taxon>Flavobacteriaceae</taxon>
        <taxon>Flavobacterium</taxon>
    </lineage>
</organism>
<keyword evidence="2" id="KW-1185">Reference proteome</keyword>
<gene>
    <name evidence="1" type="ORF">DR980_14255</name>
</gene>
<evidence type="ECO:0000313" key="2">
    <source>
        <dbReference type="Proteomes" id="UP000253676"/>
    </source>
</evidence>
<dbReference type="Proteomes" id="UP000253676">
    <property type="component" value="Unassembled WGS sequence"/>
</dbReference>
<dbReference type="AlphaFoldDB" id="A0A366AWM0"/>
<proteinExistence type="predicted"/>
<protein>
    <submittedName>
        <fullName evidence="1">Uncharacterized protein</fullName>
    </submittedName>
</protein>